<evidence type="ECO:0000313" key="8">
    <source>
        <dbReference type="Proteomes" id="UP000002630"/>
    </source>
</evidence>
<gene>
    <name evidence="7" type="ORF">Esi_0032_0157</name>
</gene>
<dbReference type="EMBL" id="FN648509">
    <property type="protein sequence ID" value="CBJ26409.1"/>
    <property type="molecule type" value="Genomic_DNA"/>
</dbReference>
<evidence type="ECO:0000313" key="7">
    <source>
        <dbReference type="EMBL" id="CBJ26409.1"/>
    </source>
</evidence>
<reference evidence="7 8" key="1">
    <citation type="journal article" date="2010" name="Nature">
        <title>The Ectocarpus genome and the independent evolution of multicellularity in brown algae.</title>
        <authorList>
            <person name="Cock J.M."/>
            <person name="Sterck L."/>
            <person name="Rouze P."/>
            <person name="Scornet D."/>
            <person name="Allen A.E."/>
            <person name="Amoutzias G."/>
            <person name="Anthouard V."/>
            <person name="Artiguenave F."/>
            <person name="Aury J.M."/>
            <person name="Badger J.H."/>
            <person name="Beszteri B."/>
            <person name="Billiau K."/>
            <person name="Bonnet E."/>
            <person name="Bothwell J.H."/>
            <person name="Bowler C."/>
            <person name="Boyen C."/>
            <person name="Brownlee C."/>
            <person name="Carrano C.J."/>
            <person name="Charrier B."/>
            <person name="Cho G.Y."/>
            <person name="Coelho S.M."/>
            <person name="Collen J."/>
            <person name="Corre E."/>
            <person name="Da Silva C."/>
            <person name="Delage L."/>
            <person name="Delaroque N."/>
            <person name="Dittami S.M."/>
            <person name="Doulbeau S."/>
            <person name="Elias M."/>
            <person name="Farnham G."/>
            <person name="Gachon C.M."/>
            <person name="Gschloessl B."/>
            <person name="Heesch S."/>
            <person name="Jabbari K."/>
            <person name="Jubin C."/>
            <person name="Kawai H."/>
            <person name="Kimura K."/>
            <person name="Kloareg B."/>
            <person name="Kupper F.C."/>
            <person name="Lang D."/>
            <person name="Le Bail A."/>
            <person name="Leblanc C."/>
            <person name="Lerouge P."/>
            <person name="Lohr M."/>
            <person name="Lopez P.J."/>
            <person name="Martens C."/>
            <person name="Maumus F."/>
            <person name="Michel G."/>
            <person name="Miranda-Saavedra D."/>
            <person name="Morales J."/>
            <person name="Moreau H."/>
            <person name="Motomura T."/>
            <person name="Nagasato C."/>
            <person name="Napoli C.A."/>
            <person name="Nelson D.R."/>
            <person name="Nyvall-Collen P."/>
            <person name="Peters A.F."/>
            <person name="Pommier C."/>
            <person name="Potin P."/>
            <person name="Poulain J."/>
            <person name="Quesneville H."/>
            <person name="Read B."/>
            <person name="Rensing S.A."/>
            <person name="Ritter A."/>
            <person name="Rousvoal S."/>
            <person name="Samanta M."/>
            <person name="Samson G."/>
            <person name="Schroeder D.C."/>
            <person name="Segurens B."/>
            <person name="Strittmatter M."/>
            <person name="Tonon T."/>
            <person name="Tregear J.W."/>
            <person name="Valentin K."/>
            <person name="von Dassow P."/>
            <person name="Yamagishi T."/>
            <person name="Van de Peer Y."/>
            <person name="Wincker P."/>
        </authorList>
    </citation>
    <scope>NUCLEOTIDE SEQUENCE [LARGE SCALE GENOMIC DNA]</scope>
    <source>
        <strain evidence="8">Ec32 / CCAP1310/4</strain>
    </source>
</reference>
<accession>D7FX76</accession>
<evidence type="ECO:0000259" key="6">
    <source>
        <dbReference type="SMART" id="SM00004"/>
    </source>
</evidence>
<dbReference type="Gene3D" id="3.30.300.320">
    <property type="match status" value="1"/>
</dbReference>
<keyword evidence="5" id="KW-0732">Signal</keyword>
<evidence type="ECO:0000256" key="5">
    <source>
        <dbReference type="SAM" id="SignalP"/>
    </source>
</evidence>
<keyword evidence="1" id="KW-0677">Repeat</keyword>
<keyword evidence="3" id="KW-0325">Glycoprotein</keyword>
<feature type="domain" description="LNR" evidence="6">
    <location>
        <begin position="147"/>
        <end position="189"/>
    </location>
</feature>
<dbReference type="InterPro" id="IPR000800">
    <property type="entry name" value="Notch_dom"/>
</dbReference>
<dbReference type="InParanoid" id="D7FX76"/>
<feature type="chain" id="PRO_5003095513" description="LNR domain-containing protein" evidence="5">
    <location>
        <begin position="40"/>
        <end position="372"/>
    </location>
</feature>
<dbReference type="eggNOG" id="ENOG502SFXU">
    <property type="taxonomic scope" value="Eukaryota"/>
</dbReference>
<dbReference type="OrthoDB" id="6477773at2759"/>
<dbReference type="AlphaFoldDB" id="D7FX76"/>
<keyword evidence="2" id="KW-1015">Disulfide bond</keyword>
<feature type="domain" description="LNR" evidence="6">
    <location>
        <begin position="55"/>
        <end position="91"/>
    </location>
</feature>
<evidence type="ECO:0000256" key="1">
    <source>
        <dbReference type="ARBA" id="ARBA00022737"/>
    </source>
</evidence>
<protein>
    <recommendedName>
        <fullName evidence="6">LNR domain-containing protein</fullName>
    </recommendedName>
</protein>
<dbReference type="Pfam" id="PF00066">
    <property type="entry name" value="Notch"/>
    <property type="match status" value="1"/>
</dbReference>
<organism evidence="7 8">
    <name type="scientific">Ectocarpus siliculosus</name>
    <name type="common">Brown alga</name>
    <name type="synonym">Conferva siliculosa</name>
    <dbReference type="NCBI Taxonomy" id="2880"/>
    <lineage>
        <taxon>Eukaryota</taxon>
        <taxon>Sar</taxon>
        <taxon>Stramenopiles</taxon>
        <taxon>Ochrophyta</taxon>
        <taxon>PX clade</taxon>
        <taxon>Phaeophyceae</taxon>
        <taxon>Ectocarpales</taxon>
        <taxon>Ectocarpaceae</taxon>
        <taxon>Ectocarpus</taxon>
    </lineage>
</organism>
<dbReference type="EMBL" id="FN649729">
    <property type="protein sequence ID" value="CBJ26409.1"/>
    <property type="molecule type" value="Genomic_DNA"/>
</dbReference>
<evidence type="ECO:0000256" key="2">
    <source>
        <dbReference type="ARBA" id="ARBA00023157"/>
    </source>
</evidence>
<dbReference type="SMART" id="SM00004">
    <property type="entry name" value="NL"/>
    <property type="match status" value="3"/>
</dbReference>
<evidence type="ECO:0000256" key="4">
    <source>
        <dbReference type="SAM" id="MobiDB-lite"/>
    </source>
</evidence>
<dbReference type="Proteomes" id="UP000002630">
    <property type="component" value="Linkage Group LG04"/>
</dbReference>
<evidence type="ECO:0000256" key="3">
    <source>
        <dbReference type="ARBA" id="ARBA00023180"/>
    </source>
</evidence>
<sequence length="372" mass="39357">MARRRRRAGPVRFVASRAWFVGALVLLLRRSAWEGGVAAQEDSDDGNDGGSTSAPTALYPDCEADMALVGDSLCDFDVNVAECGFDGGDCCECTCVDTGDQVCGEGGTGYFCVDPDAPQDCASSPSPTPNTPSSPTSSDAIDVTAGPTSLDASDDPYPGCGGYIPHIGDGYCDEDNNTAACGFDGGDCCACTCGVDADVEHECGLLGDGYDCRDPDVPDDCNLANFAQCEDMNGYDWQDGYCDDDLNTPECGYDGGDCCRCTCRDYNSWGYYNSCGYYGYDCMDPEAPSSCSTDSPTPSPAAGTDWPECEGYLYAIGDGFLHVWVLHLQLRGPVRFHGLFDNIHVRFRRLVTVASATASTRVTAAESSATTA</sequence>
<keyword evidence="8" id="KW-1185">Reference proteome</keyword>
<feature type="region of interest" description="Disordered" evidence="4">
    <location>
        <begin position="122"/>
        <end position="156"/>
    </location>
</feature>
<proteinExistence type="predicted"/>
<feature type="signal peptide" evidence="5">
    <location>
        <begin position="1"/>
        <end position="39"/>
    </location>
</feature>
<name>D7FX76_ECTSI</name>
<feature type="domain" description="LNR" evidence="6">
    <location>
        <begin position="214"/>
        <end position="259"/>
    </location>
</feature>